<dbReference type="Proteomes" id="UP000198584">
    <property type="component" value="Unassembled WGS sequence"/>
</dbReference>
<keyword evidence="4" id="KW-0378">Hydrolase</keyword>
<dbReference type="Gene3D" id="1.25.40.10">
    <property type="entry name" value="Tetratricopeptide repeat domain"/>
    <property type="match status" value="1"/>
</dbReference>
<feature type="repeat" description="TPR" evidence="7">
    <location>
        <begin position="439"/>
        <end position="472"/>
    </location>
</feature>
<accession>A0A1H4GSB3</accession>
<dbReference type="Pfam" id="PF01694">
    <property type="entry name" value="Rhomboid"/>
    <property type="match status" value="1"/>
</dbReference>
<keyword evidence="3 8" id="KW-0812">Transmembrane</keyword>
<dbReference type="EMBL" id="FNQR01000018">
    <property type="protein sequence ID" value="SEB12231.1"/>
    <property type="molecule type" value="Genomic_DNA"/>
</dbReference>
<dbReference type="GO" id="GO:0004252">
    <property type="term" value="F:serine-type endopeptidase activity"/>
    <property type="evidence" value="ECO:0007669"/>
    <property type="project" value="InterPro"/>
</dbReference>
<keyword evidence="6 8" id="KW-0472">Membrane</keyword>
<dbReference type="InterPro" id="IPR019734">
    <property type="entry name" value="TPR_rpt"/>
</dbReference>
<keyword evidence="10" id="KW-0645">Protease</keyword>
<sequence>MFIEEEFYFWKLTHDLVVNQGFDILHVNEANSEVWLEKQINRKNHILRLYRTQFDWSNHVKNDIARINQHIQKNKHMFVGKELNVHAVYISEYSPVDDWDGLVRPLKVKGKKDIFLKVHYLDRAEREQKLSNLYENLELFPVPALDRHSVTLYDNMELEERVEHLKKEILYQRDKKRKEQVELFEYGKPLMTRLLLVINIALFLYIEMNGQSTSVLDLINYGAKYNPAIIEGEWWRIVTSMFIHIGILHLFMNMLALYYLGMAVEKIYGTGRFTLIYFLAGIAGGITSFALNPQVAAGASGAIFGLFGALLFFGVKHRQIFFRTMGRNLLFIIGLNVVLGLSVPQIDNGAHMGGLVGGFIASVIVNMPKNRQFVWQSLAAFLYITSVSALAVFGYYQVDNQQHTAVDVEMSTSMLEDKRYEETITYTSQALDKEGDYDAYLLFNRAVAYFETRQIDKAQTDLEKVVEMDPKMAEAHYNLALIYQNKGEKEKAITHAKQARELRPSNDDFKKFYAQLME</sequence>
<reference evidence="10 11" key="1">
    <citation type="submission" date="2016-10" db="EMBL/GenBank/DDBJ databases">
        <authorList>
            <person name="de Groot N.N."/>
        </authorList>
    </citation>
    <scope>NUCLEOTIDE SEQUENCE [LARGE SCALE GENOMIC DNA]</scope>
    <source>
        <strain evidence="10 11">CCM7597</strain>
    </source>
</reference>
<keyword evidence="5 8" id="KW-1133">Transmembrane helix</keyword>
<dbReference type="InterPro" id="IPR011990">
    <property type="entry name" value="TPR-like_helical_dom_sf"/>
</dbReference>
<organism evidence="10 11">
    <name type="scientific">Thalassobacillus cyri</name>
    <dbReference type="NCBI Taxonomy" id="571932"/>
    <lineage>
        <taxon>Bacteria</taxon>
        <taxon>Bacillati</taxon>
        <taxon>Bacillota</taxon>
        <taxon>Bacilli</taxon>
        <taxon>Bacillales</taxon>
        <taxon>Bacillaceae</taxon>
        <taxon>Thalassobacillus</taxon>
    </lineage>
</organism>
<gene>
    <name evidence="10" type="ORF">SAMN05421743_1182</name>
</gene>
<evidence type="ECO:0000256" key="2">
    <source>
        <dbReference type="ARBA" id="ARBA00009045"/>
    </source>
</evidence>
<dbReference type="PANTHER" id="PTHR43731:SF14">
    <property type="entry name" value="PRESENILIN-ASSOCIATED RHOMBOID-LIKE PROTEIN, MITOCHONDRIAL"/>
    <property type="match status" value="1"/>
</dbReference>
<evidence type="ECO:0000256" key="8">
    <source>
        <dbReference type="SAM" id="Phobius"/>
    </source>
</evidence>
<keyword evidence="7" id="KW-0802">TPR repeat</keyword>
<evidence type="ECO:0000256" key="7">
    <source>
        <dbReference type="PROSITE-ProRule" id="PRU00339"/>
    </source>
</evidence>
<feature type="repeat" description="TPR" evidence="7">
    <location>
        <begin position="473"/>
        <end position="506"/>
    </location>
</feature>
<feature type="domain" description="Peptidase S54 rhomboid" evidence="9">
    <location>
        <begin position="232"/>
        <end position="365"/>
    </location>
</feature>
<dbReference type="AlphaFoldDB" id="A0A1H4GSB3"/>
<comment type="subcellular location">
    <subcellularLocation>
        <location evidence="1">Membrane</location>
        <topology evidence="1">Multi-pass membrane protein</topology>
    </subcellularLocation>
</comment>
<dbReference type="Gene3D" id="1.20.1540.10">
    <property type="entry name" value="Rhomboid-like"/>
    <property type="match status" value="1"/>
</dbReference>
<dbReference type="RefSeq" id="WP_176791693.1">
    <property type="nucleotide sequence ID" value="NZ_FNQR01000018.1"/>
</dbReference>
<evidence type="ECO:0000256" key="4">
    <source>
        <dbReference type="ARBA" id="ARBA00022801"/>
    </source>
</evidence>
<evidence type="ECO:0000259" key="9">
    <source>
        <dbReference type="Pfam" id="PF01694"/>
    </source>
</evidence>
<evidence type="ECO:0000256" key="6">
    <source>
        <dbReference type="ARBA" id="ARBA00023136"/>
    </source>
</evidence>
<evidence type="ECO:0000256" key="5">
    <source>
        <dbReference type="ARBA" id="ARBA00022989"/>
    </source>
</evidence>
<evidence type="ECO:0000313" key="10">
    <source>
        <dbReference type="EMBL" id="SEB12231.1"/>
    </source>
</evidence>
<dbReference type="GO" id="GO:0016020">
    <property type="term" value="C:membrane"/>
    <property type="evidence" value="ECO:0007669"/>
    <property type="project" value="UniProtKB-SubCell"/>
</dbReference>
<dbReference type="PROSITE" id="PS50293">
    <property type="entry name" value="TPR_REGION"/>
    <property type="match status" value="1"/>
</dbReference>
<feature type="transmembrane region" description="Helical" evidence="8">
    <location>
        <begin position="241"/>
        <end position="261"/>
    </location>
</feature>
<dbReference type="SMART" id="SM00028">
    <property type="entry name" value="TPR"/>
    <property type="match status" value="2"/>
</dbReference>
<protein>
    <submittedName>
        <fullName evidence="10">Rhomboid protease GluP</fullName>
    </submittedName>
</protein>
<dbReference type="STRING" id="571932.SAMN05421743_1182"/>
<evidence type="ECO:0000256" key="1">
    <source>
        <dbReference type="ARBA" id="ARBA00004141"/>
    </source>
</evidence>
<dbReference type="InterPro" id="IPR050925">
    <property type="entry name" value="Rhomboid_protease_S54"/>
</dbReference>
<feature type="transmembrane region" description="Helical" evidence="8">
    <location>
        <begin position="273"/>
        <end position="291"/>
    </location>
</feature>
<evidence type="ECO:0000256" key="3">
    <source>
        <dbReference type="ARBA" id="ARBA00022692"/>
    </source>
</evidence>
<comment type="similarity">
    <text evidence="2">Belongs to the peptidase S54 family.</text>
</comment>
<feature type="transmembrane region" description="Helical" evidence="8">
    <location>
        <begin position="378"/>
        <end position="396"/>
    </location>
</feature>
<dbReference type="PANTHER" id="PTHR43731">
    <property type="entry name" value="RHOMBOID PROTEASE"/>
    <property type="match status" value="1"/>
</dbReference>
<dbReference type="SUPFAM" id="SSF144091">
    <property type="entry name" value="Rhomboid-like"/>
    <property type="match status" value="1"/>
</dbReference>
<dbReference type="InterPro" id="IPR035952">
    <property type="entry name" value="Rhomboid-like_sf"/>
</dbReference>
<feature type="transmembrane region" description="Helical" evidence="8">
    <location>
        <begin position="327"/>
        <end position="343"/>
    </location>
</feature>
<evidence type="ECO:0000313" key="11">
    <source>
        <dbReference type="Proteomes" id="UP000198584"/>
    </source>
</evidence>
<dbReference type="InterPro" id="IPR022764">
    <property type="entry name" value="Peptidase_S54_rhomboid_dom"/>
</dbReference>
<dbReference type="Pfam" id="PF13432">
    <property type="entry name" value="TPR_16"/>
    <property type="match status" value="1"/>
</dbReference>
<keyword evidence="11" id="KW-1185">Reference proteome</keyword>
<proteinExistence type="inferred from homology"/>
<name>A0A1H4GSB3_9BACI</name>
<dbReference type="SUPFAM" id="SSF48452">
    <property type="entry name" value="TPR-like"/>
    <property type="match status" value="1"/>
</dbReference>
<dbReference type="GO" id="GO:0006508">
    <property type="term" value="P:proteolysis"/>
    <property type="evidence" value="ECO:0007669"/>
    <property type="project" value="UniProtKB-KW"/>
</dbReference>
<dbReference type="PROSITE" id="PS50005">
    <property type="entry name" value="TPR"/>
    <property type="match status" value="2"/>
</dbReference>
<feature type="transmembrane region" description="Helical" evidence="8">
    <location>
        <begin position="297"/>
        <end position="315"/>
    </location>
</feature>